<evidence type="ECO:0000313" key="1">
    <source>
        <dbReference type="EMBL" id="KAA6394060.1"/>
    </source>
</evidence>
<sequence>MLAAPKIQKQNDYRYLWTGYESYVFYCYRHNSQWVEGKQEPKQKPRRREHDPKVMLTVFWSAYGIQHQYLTTQGERMDAKTFTKDVLVPLDKRMKQLIGNQRVSAFIYYDNSSIHTAAYTANFCPQECINQVISYILLT</sequence>
<dbReference type="Proteomes" id="UP000324800">
    <property type="component" value="Unassembled WGS sequence"/>
</dbReference>
<evidence type="ECO:0000313" key="2">
    <source>
        <dbReference type="Proteomes" id="UP000324800"/>
    </source>
</evidence>
<protein>
    <recommendedName>
        <fullName evidence="3">Mariner Mos1 transposase</fullName>
    </recommendedName>
</protein>
<gene>
    <name evidence="1" type="ORF">EZS28_010414</name>
</gene>
<dbReference type="Pfam" id="PF01359">
    <property type="entry name" value="Transposase_1"/>
    <property type="match status" value="1"/>
</dbReference>
<accession>A0A5J4WGB8</accession>
<dbReference type="InterPro" id="IPR001888">
    <property type="entry name" value="Transposase_1"/>
</dbReference>
<name>A0A5J4WGB8_9EUKA</name>
<evidence type="ECO:0008006" key="3">
    <source>
        <dbReference type="Google" id="ProtNLM"/>
    </source>
</evidence>
<dbReference type="Gene3D" id="3.30.420.10">
    <property type="entry name" value="Ribonuclease H-like superfamily/Ribonuclease H"/>
    <property type="match status" value="1"/>
</dbReference>
<organism evidence="1 2">
    <name type="scientific">Streblomastix strix</name>
    <dbReference type="NCBI Taxonomy" id="222440"/>
    <lineage>
        <taxon>Eukaryota</taxon>
        <taxon>Metamonada</taxon>
        <taxon>Preaxostyla</taxon>
        <taxon>Oxymonadida</taxon>
        <taxon>Streblomastigidae</taxon>
        <taxon>Streblomastix</taxon>
    </lineage>
</organism>
<proteinExistence type="predicted"/>
<dbReference type="EMBL" id="SNRW01002056">
    <property type="protein sequence ID" value="KAA6394060.1"/>
    <property type="molecule type" value="Genomic_DNA"/>
</dbReference>
<dbReference type="OrthoDB" id="9970333at2759"/>
<comment type="caution">
    <text evidence="1">The sequence shown here is derived from an EMBL/GenBank/DDBJ whole genome shotgun (WGS) entry which is preliminary data.</text>
</comment>
<dbReference type="InterPro" id="IPR036397">
    <property type="entry name" value="RNaseH_sf"/>
</dbReference>
<dbReference type="AlphaFoldDB" id="A0A5J4WGB8"/>
<dbReference type="GO" id="GO:0003676">
    <property type="term" value="F:nucleic acid binding"/>
    <property type="evidence" value="ECO:0007669"/>
    <property type="project" value="InterPro"/>
</dbReference>
<reference evidence="1 2" key="1">
    <citation type="submission" date="2019-03" db="EMBL/GenBank/DDBJ databases">
        <title>Single cell metagenomics reveals metabolic interactions within the superorganism composed of flagellate Streblomastix strix and complex community of Bacteroidetes bacteria on its surface.</title>
        <authorList>
            <person name="Treitli S.C."/>
            <person name="Kolisko M."/>
            <person name="Husnik F."/>
            <person name="Keeling P."/>
            <person name="Hampl V."/>
        </authorList>
    </citation>
    <scope>NUCLEOTIDE SEQUENCE [LARGE SCALE GENOMIC DNA]</scope>
    <source>
        <strain evidence="1">ST1C</strain>
    </source>
</reference>